<reference evidence="11" key="1">
    <citation type="submission" date="2023-08" db="EMBL/GenBank/DDBJ databases">
        <title>Black Yeasts Isolated from many extreme environments.</title>
        <authorList>
            <person name="Coleine C."/>
            <person name="Stajich J.E."/>
            <person name="Selbmann L."/>
        </authorList>
    </citation>
    <scope>NUCLEOTIDE SEQUENCE</scope>
    <source>
        <strain evidence="11">CCFEE 5401</strain>
    </source>
</reference>
<dbReference type="InterPro" id="IPR048883">
    <property type="entry name" value="Nup188_N-subdom_III"/>
</dbReference>
<keyword evidence="6" id="KW-0906">Nuclear pore complex</keyword>
<dbReference type="InterPro" id="IPR044840">
    <property type="entry name" value="Nup188"/>
</dbReference>
<dbReference type="Pfam" id="PF18378">
    <property type="entry name" value="Nup188_C"/>
    <property type="match status" value="1"/>
</dbReference>
<gene>
    <name evidence="11" type="ORF">LTR62_001569</name>
</gene>
<proteinExistence type="predicted"/>
<keyword evidence="2" id="KW-0813">Transport</keyword>
<dbReference type="Proteomes" id="UP001310890">
    <property type="component" value="Unassembled WGS sequence"/>
</dbReference>
<evidence type="ECO:0000256" key="4">
    <source>
        <dbReference type="ARBA" id="ARBA00022927"/>
    </source>
</evidence>
<dbReference type="Gene3D" id="1.25.10.70">
    <property type="match status" value="1"/>
</dbReference>
<dbReference type="EMBL" id="JAVRRL010000013">
    <property type="protein sequence ID" value="KAK5115369.1"/>
    <property type="molecule type" value="Genomic_DNA"/>
</dbReference>
<feature type="region of interest" description="Disordered" evidence="8">
    <location>
        <begin position="847"/>
        <end position="869"/>
    </location>
</feature>
<evidence type="ECO:0000256" key="6">
    <source>
        <dbReference type="ARBA" id="ARBA00023132"/>
    </source>
</evidence>
<dbReference type="GO" id="GO:0006405">
    <property type="term" value="P:RNA export from nucleus"/>
    <property type="evidence" value="ECO:0007669"/>
    <property type="project" value="TreeGrafter"/>
</dbReference>
<evidence type="ECO:0000259" key="9">
    <source>
        <dbReference type="Pfam" id="PF18378"/>
    </source>
</evidence>
<dbReference type="InterPro" id="IPR041634">
    <property type="entry name" value="Nup188_C"/>
</dbReference>
<feature type="domain" description="Nucleoporin Nup188 N-terminal subdomain III" evidence="10">
    <location>
        <begin position="911"/>
        <end position="1117"/>
    </location>
</feature>
<protein>
    <recommendedName>
        <fullName evidence="13">Nucleoporin</fullName>
    </recommendedName>
</protein>
<dbReference type="PANTHER" id="PTHR31431">
    <property type="entry name" value="NUCLEOPORIN NUP188 HOMOLOG"/>
    <property type="match status" value="1"/>
</dbReference>
<keyword evidence="4" id="KW-0653">Protein transport</keyword>
<comment type="caution">
    <text evidence="11">The sequence shown here is derived from an EMBL/GenBank/DDBJ whole genome shotgun (WGS) entry which is preliminary data.</text>
</comment>
<dbReference type="Pfam" id="PF21093">
    <property type="entry name" value="Nup188_N-subdom_III"/>
    <property type="match status" value="2"/>
</dbReference>
<evidence type="ECO:0000256" key="2">
    <source>
        <dbReference type="ARBA" id="ARBA00022448"/>
    </source>
</evidence>
<evidence type="ECO:0000313" key="11">
    <source>
        <dbReference type="EMBL" id="KAK5115369.1"/>
    </source>
</evidence>
<evidence type="ECO:0008006" key="13">
    <source>
        <dbReference type="Google" id="ProtNLM"/>
    </source>
</evidence>
<evidence type="ECO:0000259" key="10">
    <source>
        <dbReference type="Pfam" id="PF21093"/>
    </source>
</evidence>
<sequence length="1816" mass="197854">MATQSSYFPPLDKCLASSSSPIVPWTAAYKLLCDLPTALRSQALETFFDTPEALRCLLSPLAPFASPSSSSKSAFETKTAPIHVSQANEGQWDLDVVKKDALWLSDNVGIEEVAALRLAIGEVMGRSAEDVLVAKHGQRLSIDEEGVRHERMLAAYLEERQAILAISAELITRHVTAKGQATFRETWLTELAAKVMDGQRRQDRSALMQTVIDGLRQGLEVMHDHTTAPTIFFQDRQRLEIFLAATLQRMIDLMRLLQAHLHSLDVLPDYEIVLSWIGVMNDYDFMQTLRPGPILPNVELAQCLCSLTSLTMLKLPLAVARVAELTGVTAGVQYPTLPGSAGYLDNKEAVQGLSHLLYEAAQAGLTVAAPTIYAWALISKLVRDAASSGHERREVAEQNHFAETGSMPPDLPNEPIEERWEWITSSDLNFARDDSIRYGATAAVDGMSVYNIISMLSTFTTASYAGELDYGTALLARTTLYDLVSQSVDLINYDIPLLESFLAVMMPAQSEENSARFVSLPTRFLTGSGQRTRTAILDQALARYPYEISPLLRLCTVLAFTTTDAKSARSHIVDVLDNMETVTVQTPQHFSSYHLENEDEGTNRMVLDDDLTLFAPRPKQSFYGEQRLLMNREIEYASNEGPRNVLLVPAGSQGFIIREKHPMVMCLKHPHSGLEYFGLVLASFTPDAEVLPVHLGTTEVDKGTAVEIIRLINAVLSAALRHDSGSEEAIFVLGRLSYALHENSDITLVISQLFELELQAFVALEAEPASSELCVVCLEYYTLLINVAPERVWSLLARSGFLSVASTGGAAALATVAEASTSAFLASCGKLYHACFNDAVRGLVKRRDHPKAKSAGKGSRFDSASPVTGQASVPERSIRNVLEMFTKCMLEALQLNEHEPSYDEDEDLVLRETLCTFDEILRYTHGLQSTSGQTLSAPLLAAVQVVLEALVMPGGNGTNAFLETLVACLADVSVTENSRLPVAQQELLLKRTVMISNFLATVLRTLRLLDPTQACRLANQLVMHTPTLAAVFVVDTRWRLELAGLLKELCLSLACTDADPTSLLTGLSQETAKAFLTVVKQFDGPVQDLHTSCAVWKFLNAALEGRQQLIGIFLLTGAMPRSSRDKAVDATGRPSSTLLTHALNQLANIEQLPPPLTKVMLSFIATAQRLWPWATLTVRSHPNFLTKTLDWLNGVVPPSVRGSRGDDEVSTNEHQAAAYLCDILAAGLHAGLETGDTSLLKILAPRLSFLSTYGCNVDTFNRSLHNNLAENLNRKFSGMQLEQLRRSAANEAEHGGAFAYDLEFADRVLAYSTLAWEGIDDLGPHQGFKSEVVRANVNLSLLDAQKSLLSSWARLAGTLADWVGIEESVQDPLIVAVQKAVLNANAQAGAQGDDPVGAAPDVLQVRAEMVFVVLSKLVGARSTRAGMKEILTGQVLKKNDRITGQEAGVWDLVRNAPVDYDVATAQEDLAYYRTLLQILFLALKAYAYMPVAKLDDGRYATLPADVSSILIEIITKTIAPGFRALCGNLHTDVELALPGDFALNTALLQAVLSVKGFGIAQVQVAEAVANSSLMRSALSLYSWADQLADQYSPGADPIYGEVAISTLVRLSSIPPIAEQMAAQGVLASVASANLSQYFRKAGGKGVWDSPARMFTIWTEGILPLCLNLLEAVGPALAGEIAAFLNGFSEQLGRAETAFQTGDRRNPHSGDVTLGLVREAHSLILISLTLQSDLTLAAKEGISAADMPSLLYEVQNVKVELEGLVRGQRSLRDRIVPANAREEALRVVTNKADYDNELQRVVVEEVQSALRCFGDVV</sequence>
<dbReference type="PANTHER" id="PTHR31431:SF1">
    <property type="entry name" value="NUCLEOPORIN NUP188"/>
    <property type="match status" value="1"/>
</dbReference>
<organism evidence="11 12">
    <name type="scientific">Meristemomyces frigidus</name>
    <dbReference type="NCBI Taxonomy" id="1508187"/>
    <lineage>
        <taxon>Eukaryota</taxon>
        <taxon>Fungi</taxon>
        <taxon>Dikarya</taxon>
        <taxon>Ascomycota</taxon>
        <taxon>Pezizomycotina</taxon>
        <taxon>Dothideomycetes</taxon>
        <taxon>Dothideomycetidae</taxon>
        <taxon>Mycosphaerellales</taxon>
        <taxon>Teratosphaeriaceae</taxon>
        <taxon>Meristemomyces</taxon>
    </lineage>
</organism>
<keyword evidence="5" id="KW-0811">Translocation</keyword>
<evidence type="ECO:0000256" key="5">
    <source>
        <dbReference type="ARBA" id="ARBA00023010"/>
    </source>
</evidence>
<evidence type="ECO:0000313" key="12">
    <source>
        <dbReference type="Proteomes" id="UP001310890"/>
    </source>
</evidence>
<dbReference type="GO" id="GO:0051028">
    <property type="term" value="P:mRNA transport"/>
    <property type="evidence" value="ECO:0007669"/>
    <property type="project" value="UniProtKB-KW"/>
</dbReference>
<evidence type="ECO:0000256" key="7">
    <source>
        <dbReference type="ARBA" id="ARBA00023242"/>
    </source>
</evidence>
<dbReference type="GO" id="GO:0017056">
    <property type="term" value="F:structural constituent of nuclear pore"/>
    <property type="evidence" value="ECO:0007669"/>
    <property type="project" value="InterPro"/>
</dbReference>
<dbReference type="GO" id="GO:0006606">
    <property type="term" value="P:protein import into nucleus"/>
    <property type="evidence" value="ECO:0007669"/>
    <property type="project" value="TreeGrafter"/>
</dbReference>
<accession>A0AAN7TG89</accession>
<keyword evidence="3" id="KW-0509">mRNA transport</keyword>
<name>A0AAN7TG89_9PEZI</name>
<feature type="domain" description="Nuclear pore protein Nup188 C-terminal" evidence="9">
    <location>
        <begin position="1449"/>
        <end position="1811"/>
    </location>
</feature>
<feature type="domain" description="Nucleoporin Nup188 N-terminal subdomain III" evidence="10">
    <location>
        <begin position="698"/>
        <end position="811"/>
    </location>
</feature>
<keyword evidence="7" id="KW-0539">Nucleus</keyword>
<dbReference type="GO" id="GO:0044611">
    <property type="term" value="C:nuclear pore inner ring"/>
    <property type="evidence" value="ECO:0007669"/>
    <property type="project" value="TreeGrafter"/>
</dbReference>
<evidence type="ECO:0000256" key="1">
    <source>
        <dbReference type="ARBA" id="ARBA00004567"/>
    </source>
</evidence>
<evidence type="ECO:0000256" key="3">
    <source>
        <dbReference type="ARBA" id="ARBA00022816"/>
    </source>
</evidence>
<feature type="region of interest" description="Disordered" evidence="8">
    <location>
        <begin position="389"/>
        <end position="414"/>
    </location>
</feature>
<comment type="subcellular location">
    <subcellularLocation>
        <location evidence="1">Nucleus</location>
        <location evidence="1">Nuclear pore complex</location>
    </subcellularLocation>
</comment>
<evidence type="ECO:0000256" key="8">
    <source>
        <dbReference type="SAM" id="MobiDB-lite"/>
    </source>
</evidence>